<dbReference type="EMBL" id="JALLAZ020001582">
    <property type="protein sequence ID" value="KAL3772291.1"/>
    <property type="molecule type" value="Genomic_DNA"/>
</dbReference>
<feature type="signal peptide" evidence="1">
    <location>
        <begin position="1"/>
        <end position="21"/>
    </location>
</feature>
<keyword evidence="3" id="KW-1185">Reference proteome</keyword>
<accession>A0ABD3N8D5</accession>
<protein>
    <submittedName>
        <fullName evidence="2">Uncharacterized protein</fullName>
    </submittedName>
</protein>
<reference evidence="2 3" key="1">
    <citation type="submission" date="2024-10" db="EMBL/GenBank/DDBJ databases">
        <title>Updated reference genomes for cyclostephanoid diatoms.</title>
        <authorList>
            <person name="Roberts W.R."/>
            <person name="Alverson A.J."/>
        </authorList>
    </citation>
    <scope>NUCLEOTIDE SEQUENCE [LARGE SCALE GENOMIC DNA]</scope>
    <source>
        <strain evidence="2 3">AJA276-08</strain>
    </source>
</reference>
<sequence>MLRLASVLALAIAGRIPSAAAFSPTFRAAKIARGQATSLNYYPEDTSLNYSQGGGFLETQHDISLAYDRALDCVNNFGMCDIDELLDLSEAEALLVQGEMREHQRYVEEGNVFSYDANADGNMNERGDNSSPRASVWRNEDEFVWGNDESSLGP</sequence>
<dbReference type="AlphaFoldDB" id="A0ABD3N8D5"/>
<proteinExistence type="predicted"/>
<evidence type="ECO:0000313" key="2">
    <source>
        <dbReference type="EMBL" id="KAL3772291.1"/>
    </source>
</evidence>
<keyword evidence="1" id="KW-0732">Signal</keyword>
<organism evidence="2 3">
    <name type="scientific">Stephanodiscus triporus</name>
    <dbReference type="NCBI Taxonomy" id="2934178"/>
    <lineage>
        <taxon>Eukaryota</taxon>
        <taxon>Sar</taxon>
        <taxon>Stramenopiles</taxon>
        <taxon>Ochrophyta</taxon>
        <taxon>Bacillariophyta</taxon>
        <taxon>Coscinodiscophyceae</taxon>
        <taxon>Thalassiosirophycidae</taxon>
        <taxon>Stephanodiscales</taxon>
        <taxon>Stephanodiscaceae</taxon>
        <taxon>Stephanodiscus</taxon>
    </lineage>
</organism>
<evidence type="ECO:0000256" key="1">
    <source>
        <dbReference type="SAM" id="SignalP"/>
    </source>
</evidence>
<feature type="chain" id="PRO_5044745039" evidence="1">
    <location>
        <begin position="22"/>
        <end position="154"/>
    </location>
</feature>
<comment type="caution">
    <text evidence="2">The sequence shown here is derived from an EMBL/GenBank/DDBJ whole genome shotgun (WGS) entry which is preliminary data.</text>
</comment>
<gene>
    <name evidence="2" type="ORF">ACHAW5_002889</name>
</gene>
<name>A0ABD3N8D5_9STRA</name>
<dbReference type="Proteomes" id="UP001530315">
    <property type="component" value="Unassembled WGS sequence"/>
</dbReference>
<evidence type="ECO:0000313" key="3">
    <source>
        <dbReference type="Proteomes" id="UP001530315"/>
    </source>
</evidence>